<dbReference type="InterPro" id="IPR007833">
    <property type="entry name" value="Capsule_polysaccharide_synth"/>
</dbReference>
<dbReference type="AlphaFoldDB" id="A0A023WMS5"/>
<dbReference type="KEGG" id="pstu:UIB01_02060"/>
<protein>
    <submittedName>
        <fullName evidence="1">Capsular biosynthesis protein</fullName>
    </submittedName>
</protein>
<gene>
    <name evidence="1" type="ORF">UIB01_02060</name>
</gene>
<evidence type="ECO:0000313" key="1">
    <source>
        <dbReference type="EMBL" id="AHY41306.1"/>
    </source>
</evidence>
<dbReference type="CDD" id="cd16438">
    <property type="entry name" value="beta_Kdo_transferase_KpsS_like"/>
    <property type="match status" value="1"/>
</dbReference>
<dbReference type="Proteomes" id="UP000025238">
    <property type="component" value="Chromosome"/>
</dbReference>
<dbReference type="Gene3D" id="3.40.50.12580">
    <property type="match status" value="1"/>
</dbReference>
<proteinExistence type="predicted"/>
<dbReference type="Pfam" id="PF05159">
    <property type="entry name" value="Capsule_synth"/>
    <property type="match status" value="1"/>
</dbReference>
<name>A0A023WMS5_STUST</name>
<dbReference type="EMBL" id="CP007509">
    <property type="protein sequence ID" value="AHY41306.1"/>
    <property type="molecule type" value="Genomic_DNA"/>
</dbReference>
<dbReference type="PATRIC" id="fig|316.97.peg.419"/>
<dbReference type="GO" id="GO:0015774">
    <property type="term" value="P:polysaccharide transport"/>
    <property type="evidence" value="ECO:0007669"/>
    <property type="project" value="InterPro"/>
</dbReference>
<evidence type="ECO:0000313" key="2">
    <source>
        <dbReference type="Proteomes" id="UP000025238"/>
    </source>
</evidence>
<reference evidence="1 2" key="1">
    <citation type="submission" date="2014-03" db="EMBL/GenBank/DDBJ databases">
        <title>Complete genome sequence of Pseudomonas stutzeri 19SMN4.</title>
        <authorList>
            <person name="Brunet-Galmes I."/>
            <person name="Nogales B."/>
            <person name="Busquets A."/>
            <person name="Pena A."/>
            <person name="Gomila M."/>
            <person name="Garcia-Valdes E."/>
            <person name="Lalucat J."/>
            <person name="Bennasar A."/>
            <person name="Bosch R."/>
        </authorList>
    </citation>
    <scope>NUCLEOTIDE SEQUENCE [LARGE SCALE GENOMIC DNA]</scope>
    <source>
        <strain evidence="1 2">19SMN4</strain>
    </source>
</reference>
<dbReference type="InterPro" id="IPR043148">
    <property type="entry name" value="TagF_C"/>
</dbReference>
<dbReference type="GO" id="GO:0000271">
    <property type="term" value="P:polysaccharide biosynthetic process"/>
    <property type="evidence" value="ECO:0007669"/>
    <property type="project" value="InterPro"/>
</dbReference>
<sequence length="378" mass="42862">MKFLFFSLAKHQSTYFTKLLSCAGMDGRVVEVQGLPWPAFGQLANVLQLVEWRKLVEEKCQERRVKGKYQGIAFRLLLRLEMLLTALRCAAILKKEQPDAVVVWNGANRHCQLMLALLPAGTRTFFVENGLLPGTTTLDPRGVNYLNSVPREARFYLDYAGRVSLPSDGEPVVLIPRKPRGEGPPPVKLPDRFIFIPFQDDRDTQVRLYSPWVRNMRDLFALGERIADETGWEVVFKEHPSSRESYPDLHCRCRDRLTFANGNSTQELIEASSFVITLNSTVGLESLLLSKPLLTLGQAFFNIEGLVVHADSVEQLLALVEEFPKWPVDERLRRAFLHYLSNEYCVPGRWQDASPEHLQEAARRLMASGCFASNGVVV</sequence>
<organism evidence="1 2">
    <name type="scientific">Stutzerimonas stutzeri</name>
    <name type="common">Pseudomonas stutzeri</name>
    <dbReference type="NCBI Taxonomy" id="316"/>
    <lineage>
        <taxon>Bacteria</taxon>
        <taxon>Pseudomonadati</taxon>
        <taxon>Pseudomonadota</taxon>
        <taxon>Gammaproteobacteria</taxon>
        <taxon>Pseudomonadales</taxon>
        <taxon>Pseudomonadaceae</taxon>
        <taxon>Stutzerimonas</taxon>
    </lineage>
</organism>
<accession>A0A023WMS5</accession>
<dbReference type="SUPFAM" id="SSF53756">
    <property type="entry name" value="UDP-Glycosyltransferase/glycogen phosphorylase"/>
    <property type="match status" value="1"/>
</dbReference>